<comment type="caution">
    <text evidence="2">The sequence shown here is derived from an EMBL/GenBank/DDBJ whole genome shotgun (WGS) entry which is preliminary data.</text>
</comment>
<keyword evidence="3" id="KW-1185">Reference proteome</keyword>
<accession>A0ABQ0DDD2</accession>
<evidence type="ECO:0000313" key="3">
    <source>
        <dbReference type="Proteomes" id="UP001628156"/>
    </source>
</evidence>
<sequence>MGCQPSQPKSVHCTEPSLQTVQEQTNKILNTLDEIKNHLIILEQQQNDIYNKIDQHMKEFECFKNDEVSKKNSKHHKEKNNDEKKPKKNKQIKSPKITDMSRVEYLKEVFGVNNEVNNCVPIESAQLNISREIYLPDEMEANEIDQYIEKIQKKMLSKRNCSNKQKKENNTQ</sequence>
<dbReference type="Proteomes" id="UP001628156">
    <property type="component" value="Unassembled WGS sequence"/>
</dbReference>
<reference evidence="2 3" key="1">
    <citation type="journal article" date="2019" name="PLoS Negl. Trop. Dis.">
        <title>Whole genome sequencing of Entamoeba nuttalli reveals mammalian host-related molecular signatures and a novel octapeptide-repeat surface protein.</title>
        <authorList>
            <person name="Tanaka M."/>
            <person name="Makiuchi T."/>
            <person name="Komiyama T."/>
            <person name="Shiina T."/>
            <person name="Osaki K."/>
            <person name="Tachibana H."/>
        </authorList>
    </citation>
    <scope>NUCLEOTIDE SEQUENCE [LARGE SCALE GENOMIC DNA]</scope>
    <source>
        <strain evidence="2 3">P19-061405</strain>
    </source>
</reference>
<name>A0ABQ0DDD2_9EUKA</name>
<gene>
    <name evidence="2" type="ORF">ENUP19_0060G0034</name>
</gene>
<protein>
    <submittedName>
        <fullName evidence="2">Uncharacterized protein</fullName>
    </submittedName>
</protein>
<dbReference type="EMBL" id="BAAFRS010000060">
    <property type="protein sequence ID" value="GAB1220855.1"/>
    <property type="molecule type" value="Genomic_DNA"/>
</dbReference>
<evidence type="ECO:0000313" key="2">
    <source>
        <dbReference type="EMBL" id="GAB1220855.1"/>
    </source>
</evidence>
<organism evidence="2 3">
    <name type="scientific">Entamoeba nuttalli</name>
    <dbReference type="NCBI Taxonomy" id="412467"/>
    <lineage>
        <taxon>Eukaryota</taxon>
        <taxon>Amoebozoa</taxon>
        <taxon>Evosea</taxon>
        <taxon>Archamoebae</taxon>
        <taxon>Mastigamoebida</taxon>
        <taxon>Entamoebidae</taxon>
        <taxon>Entamoeba</taxon>
    </lineage>
</organism>
<proteinExistence type="predicted"/>
<evidence type="ECO:0000256" key="1">
    <source>
        <dbReference type="SAM" id="MobiDB-lite"/>
    </source>
</evidence>
<feature type="region of interest" description="Disordered" evidence="1">
    <location>
        <begin position="66"/>
        <end position="96"/>
    </location>
</feature>